<keyword evidence="10" id="KW-0460">Magnesium</keyword>
<evidence type="ECO:0000256" key="13">
    <source>
        <dbReference type="ARBA" id="ARBA00022932"/>
    </source>
</evidence>
<keyword evidence="14" id="KW-0917">Virion maturation</keyword>
<dbReference type="InterPro" id="IPR001584">
    <property type="entry name" value="Integrase_cat-core"/>
</dbReference>
<feature type="domain" description="Integrase catalytic" evidence="17">
    <location>
        <begin position="467"/>
        <end position="643"/>
    </location>
</feature>
<feature type="region of interest" description="Disordered" evidence="16">
    <location>
        <begin position="729"/>
        <end position="761"/>
    </location>
</feature>
<evidence type="ECO:0000259" key="17">
    <source>
        <dbReference type="PROSITE" id="PS50994"/>
    </source>
</evidence>
<evidence type="ECO:0000256" key="11">
    <source>
        <dbReference type="ARBA" id="ARBA00022908"/>
    </source>
</evidence>
<dbReference type="SUPFAM" id="SSF53098">
    <property type="entry name" value="Ribonuclease H-like"/>
    <property type="match status" value="1"/>
</dbReference>
<keyword evidence="19" id="KW-1185">Reference proteome</keyword>
<dbReference type="SMART" id="SM01388">
    <property type="entry name" value="Mob1_phocein"/>
    <property type="match status" value="1"/>
</dbReference>
<feature type="compositionally biased region" description="Acidic residues" evidence="16">
    <location>
        <begin position="730"/>
        <end position="748"/>
    </location>
</feature>
<dbReference type="InterPro" id="IPR012337">
    <property type="entry name" value="RNaseH-like_sf"/>
</dbReference>
<dbReference type="EMBL" id="LR999456">
    <property type="protein sequence ID" value="CAE6112252.1"/>
    <property type="molecule type" value="Genomic_DNA"/>
</dbReference>
<evidence type="ECO:0000256" key="15">
    <source>
        <dbReference type="ARBA" id="ARBA00023172"/>
    </source>
</evidence>
<dbReference type="PANTHER" id="PTHR42648">
    <property type="entry name" value="TRANSPOSASE, PUTATIVE-RELATED"/>
    <property type="match status" value="1"/>
</dbReference>
<dbReference type="InterPro" id="IPR025724">
    <property type="entry name" value="GAG-pre-integrase_dom"/>
</dbReference>
<keyword evidence="13" id="KW-0808">Transferase</keyword>
<dbReference type="GO" id="GO:0003676">
    <property type="term" value="F:nucleic acid binding"/>
    <property type="evidence" value="ECO:0007669"/>
    <property type="project" value="InterPro"/>
</dbReference>
<dbReference type="InterPro" id="IPR054722">
    <property type="entry name" value="PolX-like_BBD"/>
</dbReference>
<dbReference type="Gene3D" id="3.30.420.10">
    <property type="entry name" value="Ribonuclease H-like superfamily/Ribonuclease H"/>
    <property type="match status" value="1"/>
</dbReference>
<dbReference type="AlphaFoldDB" id="A0A8S2ALU2"/>
<evidence type="ECO:0000256" key="9">
    <source>
        <dbReference type="ARBA" id="ARBA00022840"/>
    </source>
</evidence>
<evidence type="ECO:0000256" key="6">
    <source>
        <dbReference type="ARBA" id="ARBA00022741"/>
    </source>
</evidence>
<dbReference type="Pfam" id="PF03637">
    <property type="entry name" value="Mob1_phocein"/>
    <property type="match status" value="1"/>
</dbReference>
<evidence type="ECO:0000313" key="19">
    <source>
        <dbReference type="Proteomes" id="UP000682877"/>
    </source>
</evidence>
<keyword evidence="8" id="KW-0378">Hydrolase</keyword>
<keyword evidence="3" id="KW-0645">Protease</keyword>
<dbReference type="GO" id="GO:0003887">
    <property type="term" value="F:DNA-directed DNA polymerase activity"/>
    <property type="evidence" value="ECO:0007669"/>
    <property type="project" value="UniProtKB-KW"/>
</dbReference>
<dbReference type="GO" id="GO:0006310">
    <property type="term" value="P:DNA recombination"/>
    <property type="evidence" value="ECO:0007669"/>
    <property type="project" value="UniProtKB-KW"/>
</dbReference>
<evidence type="ECO:0000256" key="10">
    <source>
        <dbReference type="ARBA" id="ARBA00022842"/>
    </source>
</evidence>
<name>A0A8S2ALU2_ARAAE</name>
<protein>
    <recommendedName>
        <fullName evidence="17">Integrase catalytic domain-containing protein</fullName>
    </recommendedName>
</protein>
<dbReference type="Pfam" id="PF00665">
    <property type="entry name" value="rve"/>
    <property type="match status" value="1"/>
</dbReference>
<dbReference type="InterPro" id="IPR036703">
    <property type="entry name" value="MOB_kinase_act_sf"/>
</dbReference>
<keyword evidence="13" id="KW-0548">Nucleotidyltransferase</keyword>
<keyword evidence="5" id="KW-0479">Metal-binding</keyword>
<dbReference type="Pfam" id="PF25597">
    <property type="entry name" value="SH3_retrovirus"/>
    <property type="match status" value="1"/>
</dbReference>
<evidence type="ECO:0000256" key="12">
    <source>
        <dbReference type="ARBA" id="ARBA00022918"/>
    </source>
</evidence>
<dbReference type="InterPro" id="IPR057670">
    <property type="entry name" value="SH3_retrovirus"/>
</dbReference>
<feature type="region of interest" description="Disordered" evidence="16">
    <location>
        <begin position="244"/>
        <end position="265"/>
    </location>
</feature>
<comment type="function">
    <text evidence="1">The aspartyl protease (PR) mediates the proteolytic cleavages of the Gag and Gag-Pol polyproteins after assembly of the VLP.</text>
</comment>
<dbReference type="GO" id="GO:0004519">
    <property type="term" value="F:endonuclease activity"/>
    <property type="evidence" value="ECO:0007669"/>
    <property type="project" value="UniProtKB-KW"/>
</dbReference>
<evidence type="ECO:0000256" key="5">
    <source>
        <dbReference type="ARBA" id="ARBA00022723"/>
    </source>
</evidence>
<organism evidence="18 19">
    <name type="scientific">Arabidopsis arenosa</name>
    <name type="common">Sand rock-cress</name>
    <name type="synonym">Cardaminopsis arenosa</name>
    <dbReference type="NCBI Taxonomy" id="38785"/>
    <lineage>
        <taxon>Eukaryota</taxon>
        <taxon>Viridiplantae</taxon>
        <taxon>Streptophyta</taxon>
        <taxon>Embryophyta</taxon>
        <taxon>Tracheophyta</taxon>
        <taxon>Spermatophyta</taxon>
        <taxon>Magnoliopsida</taxon>
        <taxon>eudicotyledons</taxon>
        <taxon>Gunneridae</taxon>
        <taxon>Pentapetalae</taxon>
        <taxon>rosids</taxon>
        <taxon>malvids</taxon>
        <taxon>Brassicales</taxon>
        <taxon>Brassicaceae</taxon>
        <taxon>Camelineae</taxon>
        <taxon>Arabidopsis</taxon>
    </lineage>
</organism>
<evidence type="ECO:0000256" key="8">
    <source>
        <dbReference type="ARBA" id="ARBA00022801"/>
    </source>
</evidence>
<sequence length="761" mass="88329">MGLLVLNSCNNVQRTLPPKDRTHPQYESKGFQFRELDTETIGSDNLREAVKLPPGVDINEWLAMNTVDFCKQISLLYATLEEFCTPTTCPVMNAGTYEYRWEDGITVLEPKMVSAPEYAECLMNWIETQIDNEIIFPKEHGEPFPSNFEDFVKRILRKVFRVYAHIYYSHFIMIVTLKEHAHLNTCFKHFLLFVSRHAQENNMVSELAMTPGVDYIKVRMAGQEDPAKMKNKAVVQETTMNKRMIKENREQERSGTKKKSSEERVMLEHDEEKEIHMFTARQEDTKGKEESIWLIDSGCTNHMTPYEKMFTKINTDIKVPIRVGNGAVMMSKGKGDIEVMTKKGKRIIKDVFLVPKLGKNLLSIPQMITNGYQVKFKRKKCIILDRLGRNIGEVPMENRSFHIRWPSNEENAMMTRDDAAGLWHRRLGHLGYSNLSMMQSKEMVFGLPKFKADKEKCESCILSKHNREPFPKQSESRAKEKLELIHSDVCGPMQNSSLSGSRYLLTFIDDATRMVWVYFLKAKSEVFATFKKFKYLVENQSGCKIKRVRTDRGTEYLSGEFTKFLEENGIERQLTTAYTPQQNGVSERRNRSLVEMARAMIKAKDMPLKFWAEAVHTAGYIQNRTSTRALENKTPLEAWNGTKPSLNHMKVFGSVCYVHIPDEKRKKWDDKSKKAIFVGYSSQTKGYRAYLLEENKIDISRDVIFEEESKWDWKSKKVIKHCDLSTEIDVREEESPRDEESSSSDDDSCERRTTQPYAPRH</sequence>
<reference evidence="18" key="1">
    <citation type="submission" date="2021-01" db="EMBL/GenBank/DDBJ databases">
        <authorList>
            <person name="Bezrukov I."/>
        </authorList>
    </citation>
    <scope>NUCLEOTIDE SEQUENCE</scope>
</reference>
<gene>
    <name evidence="18" type="ORF">AARE701A_LOCUS15740</name>
</gene>
<dbReference type="GO" id="GO:0005524">
    <property type="term" value="F:ATP binding"/>
    <property type="evidence" value="ECO:0007669"/>
    <property type="project" value="UniProtKB-KW"/>
</dbReference>
<dbReference type="Pfam" id="PF22936">
    <property type="entry name" value="Pol_BBD"/>
    <property type="match status" value="1"/>
</dbReference>
<dbReference type="GO" id="GO:0006508">
    <property type="term" value="P:proteolysis"/>
    <property type="evidence" value="ECO:0007669"/>
    <property type="project" value="UniProtKB-KW"/>
</dbReference>
<keyword evidence="4" id="KW-0540">Nuclease</keyword>
<dbReference type="Pfam" id="PF13976">
    <property type="entry name" value="gag_pre-integrs"/>
    <property type="match status" value="1"/>
</dbReference>
<keyword evidence="7" id="KW-0255">Endonuclease</keyword>
<dbReference type="InterPro" id="IPR005301">
    <property type="entry name" value="MOB_kinase_act_fam"/>
</dbReference>
<keyword evidence="2" id="KW-1188">Viral release from host cell</keyword>
<dbReference type="GO" id="GO:0003964">
    <property type="term" value="F:RNA-directed DNA polymerase activity"/>
    <property type="evidence" value="ECO:0007669"/>
    <property type="project" value="UniProtKB-KW"/>
</dbReference>
<accession>A0A8S2ALU2</accession>
<dbReference type="Gene3D" id="1.20.140.30">
    <property type="entry name" value="MOB kinase activator"/>
    <property type="match status" value="1"/>
</dbReference>
<evidence type="ECO:0000256" key="14">
    <source>
        <dbReference type="ARBA" id="ARBA00023113"/>
    </source>
</evidence>
<evidence type="ECO:0000256" key="2">
    <source>
        <dbReference type="ARBA" id="ARBA00022612"/>
    </source>
</evidence>
<keyword evidence="13" id="KW-0239">DNA-directed DNA polymerase</keyword>
<dbReference type="InterPro" id="IPR036397">
    <property type="entry name" value="RNaseH_sf"/>
</dbReference>
<evidence type="ECO:0000256" key="4">
    <source>
        <dbReference type="ARBA" id="ARBA00022722"/>
    </source>
</evidence>
<proteinExistence type="predicted"/>
<dbReference type="GO" id="GO:0008233">
    <property type="term" value="F:peptidase activity"/>
    <property type="evidence" value="ECO:0007669"/>
    <property type="project" value="UniProtKB-KW"/>
</dbReference>
<evidence type="ECO:0000256" key="7">
    <source>
        <dbReference type="ARBA" id="ARBA00022759"/>
    </source>
</evidence>
<dbReference type="GO" id="GO:0046872">
    <property type="term" value="F:metal ion binding"/>
    <property type="evidence" value="ECO:0007669"/>
    <property type="project" value="UniProtKB-KW"/>
</dbReference>
<keyword evidence="11" id="KW-0229">DNA integration</keyword>
<keyword evidence="15" id="KW-0233">DNA recombination</keyword>
<dbReference type="SUPFAM" id="SSF101152">
    <property type="entry name" value="Mob1/phocein"/>
    <property type="match status" value="1"/>
</dbReference>
<dbReference type="PROSITE" id="PS50994">
    <property type="entry name" value="INTEGRASE"/>
    <property type="match status" value="1"/>
</dbReference>
<dbReference type="GO" id="GO:0015074">
    <property type="term" value="P:DNA integration"/>
    <property type="evidence" value="ECO:0007669"/>
    <property type="project" value="UniProtKB-KW"/>
</dbReference>
<keyword evidence="12" id="KW-0695">RNA-directed DNA polymerase</keyword>
<evidence type="ECO:0000256" key="3">
    <source>
        <dbReference type="ARBA" id="ARBA00022670"/>
    </source>
</evidence>
<evidence type="ECO:0000256" key="1">
    <source>
        <dbReference type="ARBA" id="ARBA00002180"/>
    </source>
</evidence>
<evidence type="ECO:0000256" key="16">
    <source>
        <dbReference type="SAM" id="MobiDB-lite"/>
    </source>
</evidence>
<keyword evidence="6" id="KW-0547">Nucleotide-binding</keyword>
<evidence type="ECO:0000313" key="18">
    <source>
        <dbReference type="EMBL" id="CAE6112252.1"/>
    </source>
</evidence>
<dbReference type="InterPro" id="IPR039537">
    <property type="entry name" value="Retrotran_Ty1/copia-like"/>
</dbReference>
<keyword evidence="9" id="KW-0067">ATP-binding</keyword>
<dbReference type="PANTHER" id="PTHR42648:SF11">
    <property type="entry name" value="TRANSPOSON TY4-P GAG-POL POLYPROTEIN"/>
    <property type="match status" value="1"/>
</dbReference>
<dbReference type="Proteomes" id="UP000682877">
    <property type="component" value="Chromosome 6"/>
</dbReference>